<keyword evidence="3" id="KW-1185">Reference proteome</keyword>
<dbReference type="Proteomes" id="UP000198583">
    <property type="component" value="Unassembled WGS sequence"/>
</dbReference>
<proteinExistence type="predicted"/>
<evidence type="ECO:0000313" key="2">
    <source>
        <dbReference type="EMBL" id="SFR06140.1"/>
    </source>
</evidence>
<accession>A0A1I6DL21</accession>
<protein>
    <submittedName>
        <fullName evidence="2">Uncharacterized protein</fullName>
    </submittedName>
</protein>
<feature type="compositionally biased region" description="Basic and acidic residues" evidence="1">
    <location>
        <begin position="30"/>
        <end position="43"/>
    </location>
</feature>
<sequence length="57" mass="6337">MNLGRTHLALGQSEQAAKVWQRALGMLEQQGREEEAGRLREQLQPRTPTAPPTADGR</sequence>
<reference evidence="3" key="1">
    <citation type="submission" date="2016-10" db="EMBL/GenBank/DDBJ databases">
        <authorList>
            <person name="Varghese N."/>
            <person name="Submissions S."/>
        </authorList>
    </citation>
    <scope>NUCLEOTIDE SEQUENCE [LARGE SCALE GENOMIC DNA]</scope>
    <source>
        <strain evidence="3">DSM 44232</strain>
    </source>
</reference>
<evidence type="ECO:0000313" key="3">
    <source>
        <dbReference type="Proteomes" id="UP000198583"/>
    </source>
</evidence>
<dbReference type="EMBL" id="FOYL01000002">
    <property type="protein sequence ID" value="SFR06140.1"/>
    <property type="molecule type" value="Genomic_DNA"/>
</dbReference>
<dbReference type="STRING" id="84724.SAMN04488564_102958"/>
<feature type="region of interest" description="Disordered" evidence="1">
    <location>
        <begin position="30"/>
        <end position="57"/>
    </location>
</feature>
<evidence type="ECO:0000256" key="1">
    <source>
        <dbReference type="SAM" id="MobiDB-lite"/>
    </source>
</evidence>
<dbReference type="AlphaFoldDB" id="A0A1I6DL21"/>
<organism evidence="2 3">
    <name type="scientific">Lentzea waywayandensis</name>
    <dbReference type="NCBI Taxonomy" id="84724"/>
    <lineage>
        <taxon>Bacteria</taxon>
        <taxon>Bacillati</taxon>
        <taxon>Actinomycetota</taxon>
        <taxon>Actinomycetes</taxon>
        <taxon>Pseudonocardiales</taxon>
        <taxon>Pseudonocardiaceae</taxon>
        <taxon>Lentzea</taxon>
    </lineage>
</organism>
<gene>
    <name evidence="2" type="ORF">SAMN04488564_102958</name>
</gene>
<name>A0A1I6DL21_9PSEU</name>